<dbReference type="EMBL" id="CAJVPT010054977">
    <property type="protein sequence ID" value="CAG8754342.1"/>
    <property type="molecule type" value="Genomic_DNA"/>
</dbReference>
<evidence type="ECO:0000313" key="1">
    <source>
        <dbReference type="EMBL" id="CAG8754342.1"/>
    </source>
</evidence>
<keyword evidence="2" id="KW-1185">Reference proteome</keyword>
<dbReference type="Proteomes" id="UP000789525">
    <property type="component" value="Unassembled WGS sequence"/>
</dbReference>
<sequence length="105" mass="11352">MAVGRIKESTLNVFSNDYPTHDGTCVRDYLHVCDLADGHLNALEALEDGSTVFDHPDGVGVGDKEGEGKFRAFNLGAGRGMSVFDIVEAMRKATGFDFKTKVVGR</sequence>
<name>A0ACA9QIY8_9GLOM</name>
<organism evidence="1 2">
    <name type="scientific">Acaulospora colombiana</name>
    <dbReference type="NCBI Taxonomy" id="27376"/>
    <lineage>
        <taxon>Eukaryota</taxon>
        <taxon>Fungi</taxon>
        <taxon>Fungi incertae sedis</taxon>
        <taxon>Mucoromycota</taxon>
        <taxon>Glomeromycotina</taxon>
        <taxon>Glomeromycetes</taxon>
        <taxon>Diversisporales</taxon>
        <taxon>Acaulosporaceae</taxon>
        <taxon>Acaulospora</taxon>
    </lineage>
</organism>
<accession>A0ACA9QIY8</accession>
<comment type="caution">
    <text evidence="1">The sequence shown here is derived from an EMBL/GenBank/DDBJ whole genome shotgun (WGS) entry which is preliminary data.</text>
</comment>
<evidence type="ECO:0000313" key="2">
    <source>
        <dbReference type="Proteomes" id="UP000789525"/>
    </source>
</evidence>
<gene>
    <name evidence="1" type="ORF">ACOLOM_LOCUS12871</name>
</gene>
<reference evidence="1" key="1">
    <citation type="submission" date="2021-06" db="EMBL/GenBank/DDBJ databases">
        <authorList>
            <person name="Kallberg Y."/>
            <person name="Tangrot J."/>
            <person name="Rosling A."/>
        </authorList>
    </citation>
    <scope>NUCLEOTIDE SEQUENCE</scope>
    <source>
        <strain evidence="1">CL356</strain>
    </source>
</reference>
<proteinExistence type="predicted"/>
<feature type="non-terminal residue" evidence="1">
    <location>
        <position position="105"/>
    </location>
</feature>
<protein>
    <submittedName>
        <fullName evidence="1">106_t:CDS:1</fullName>
    </submittedName>
</protein>